<dbReference type="PANTHER" id="PTHR47506:SF1">
    <property type="entry name" value="HTH-TYPE TRANSCRIPTIONAL REGULATOR YJDC"/>
    <property type="match status" value="1"/>
</dbReference>
<dbReference type="PROSITE" id="PS50977">
    <property type="entry name" value="HTH_TETR_2"/>
    <property type="match status" value="1"/>
</dbReference>
<evidence type="ECO:0000259" key="5">
    <source>
        <dbReference type="PROSITE" id="PS50977"/>
    </source>
</evidence>
<dbReference type="PRINTS" id="PR00455">
    <property type="entry name" value="HTHTETR"/>
</dbReference>
<dbReference type="SUPFAM" id="SSF48498">
    <property type="entry name" value="Tetracyclin repressor-like, C-terminal domain"/>
    <property type="match status" value="1"/>
</dbReference>
<evidence type="ECO:0000256" key="1">
    <source>
        <dbReference type="ARBA" id="ARBA00023015"/>
    </source>
</evidence>
<organism evidence="6 7">
    <name type="scientific">Amycolatopsis silviterrae</name>
    <dbReference type="NCBI Taxonomy" id="1656914"/>
    <lineage>
        <taxon>Bacteria</taxon>
        <taxon>Bacillati</taxon>
        <taxon>Actinomycetota</taxon>
        <taxon>Actinomycetes</taxon>
        <taxon>Pseudonocardiales</taxon>
        <taxon>Pseudonocardiaceae</taxon>
        <taxon>Amycolatopsis</taxon>
    </lineage>
</organism>
<dbReference type="InterPro" id="IPR023772">
    <property type="entry name" value="DNA-bd_HTH_TetR-type_CS"/>
</dbReference>
<evidence type="ECO:0000256" key="3">
    <source>
        <dbReference type="ARBA" id="ARBA00023163"/>
    </source>
</evidence>
<accession>A0ABW5HFU4</accession>
<dbReference type="InterPro" id="IPR009057">
    <property type="entry name" value="Homeodomain-like_sf"/>
</dbReference>
<dbReference type="PANTHER" id="PTHR47506">
    <property type="entry name" value="TRANSCRIPTIONAL REGULATORY PROTEIN"/>
    <property type="match status" value="1"/>
</dbReference>
<dbReference type="Pfam" id="PF16925">
    <property type="entry name" value="TetR_C_13"/>
    <property type="match status" value="1"/>
</dbReference>
<evidence type="ECO:0000256" key="2">
    <source>
        <dbReference type="ARBA" id="ARBA00023125"/>
    </source>
</evidence>
<protein>
    <submittedName>
        <fullName evidence="6">TetR/AcrR family transcriptional regulator</fullName>
    </submittedName>
</protein>
<name>A0ABW5HFU4_9PSEU</name>
<dbReference type="PROSITE" id="PS01081">
    <property type="entry name" value="HTH_TETR_1"/>
    <property type="match status" value="1"/>
</dbReference>
<reference evidence="7" key="1">
    <citation type="journal article" date="2019" name="Int. J. Syst. Evol. Microbiol.">
        <title>The Global Catalogue of Microorganisms (GCM) 10K type strain sequencing project: providing services to taxonomists for standard genome sequencing and annotation.</title>
        <authorList>
            <consortium name="The Broad Institute Genomics Platform"/>
            <consortium name="The Broad Institute Genome Sequencing Center for Infectious Disease"/>
            <person name="Wu L."/>
            <person name="Ma J."/>
        </authorList>
    </citation>
    <scope>NUCLEOTIDE SEQUENCE [LARGE SCALE GENOMIC DNA]</scope>
    <source>
        <strain evidence="7">CGMCC 4.7641</strain>
    </source>
</reference>
<proteinExistence type="predicted"/>
<evidence type="ECO:0000256" key="4">
    <source>
        <dbReference type="PROSITE-ProRule" id="PRU00335"/>
    </source>
</evidence>
<keyword evidence="1" id="KW-0805">Transcription regulation</keyword>
<dbReference type="Gene3D" id="1.10.357.10">
    <property type="entry name" value="Tetracycline Repressor, domain 2"/>
    <property type="match status" value="1"/>
</dbReference>
<dbReference type="Proteomes" id="UP001597483">
    <property type="component" value="Unassembled WGS sequence"/>
</dbReference>
<keyword evidence="2 4" id="KW-0238">DNA-binding</keyword>
<evidence type="ECO:0000313" key="7">
    <source>
        <dbReference type="Proteomes" id="UP001597483"/>
    </source>
</evidence>
<dbReference type="EMBL" id="JBHUKS010000024">
    <property type="protein sequence ID" value="MFD2471785.1"/>
    <property type="molecule type" value="Genomic_DNA"/>
</dbReference>
<feature type="DNA-binding region" description="H-T-H motif" evidence="4">
    <location>
        <begin position="32"/>
        <end position="51"/>
    </location>
</feature>
<dbReference type="SUPFAM" id="SSF46689">
    <property type="entry name" value="Homeodomain-like"/>
    <property type="match status" value="1"/>
</dbReference>
<dbReference type="RefSeq" id="WP_378309039.1">
    <property type="nucleotide sequence ID" value="NZ_JBHUKS010000024.1"/>
</dbReference>
<dbReference type="InterPro" id="IPR036271">
    <property type="entry name" value="Tet_transcr_reg_TetR-rel_C_sf"/>
</dbReference>
<keyword evidence="7" id="KW-1185">Reference proteome</keyword>
<keyword evidence="3" id="KW-0804">Transcription</keyword>
<sequence length="200" mass="21884">MVRTGRPRAFDLDQALEAALLVFWEHGYEATSLAQLREALGVSSASFYAAFSSKEDLFVRVVERYMSGYGTVASHLADEDRTPREAIERFLRASVAMQTDAAHPLGCLLIMTGTLTGPANARVRALLAGYRDVQRRNLLARIERAVADGELPADTDATALETLFHMFVAGISTEARDGVPASTIDGALDHLMRLWDSLAR</sequence>
<gene>
    <name evidence="6" type="ORF">ACFSVL_30620</name>
</gene>
<evidence type="ECO:0000313" key="6">
    <source>
        <dbReference type="EMBL" id="MFD2471785.1"/>
    </source>
</evidence>
<dbReference type="InterPro" id="IPR001647">
    <property type="entry name" value="HTH_TetR"/>
</dbReference>
<dbReference type="Pfam" id="PF00440">
    <property type="entry name" value="TetR_N"/>
    <property type="match status" value="1"/>
</dbReference>
<dbReference type="Gene3D" id="1.10.10.60">
    <property type="entry name" value="Homeodomain-like"/>
    <property type="match status" value="1"/>
</dbReference>
<dbReference type="InterPro" id="IPR011075">
    <property type="entry name" value="TetR_C"/>
</dbReference>
<feature type="domain" description="HTH tetR-type" evidence="5">
    <location>
        <begin position="9"/>
        <end position="69"/>
    </location>
</feature>
<comment type="caution">
    <text evidence="6">The sequence shown here is derived from an EMBL/GenBank/DDBJ whole genome shotgun (WGS) entry which is preliminary data.</text>
</comment>